<dbReference type="OrthoDB" id="1470350at2759"/>
<evidence type="ECO:0000256" key="4">
    <source>
        <dbReference type="ARBA" id="ARBA00022617"/>
    </source>
</evidence>
<evidence type="ECO:0000256" key="9">
    <source>
        <dbReference type="PIRSR" id="PIRSR602401-1"/>
    </source>
</evidence>
<evidence type="ECO:0000256" key="5">
    <source>
        <dbReference type="ARBA" id="ARBA00022824"/>
    </source>
</evidence>
<keyword evidence="12" id="KW-1185">Reference proteome</keyword>
<dbReference type="GO" id="GO:0020037">
    <property type="term" value="F:heme binding"/>
    <property type="evidence" value="ECO:0007669"/>
    <property type="project" value="InterPro"/>
</dbReference>
<dbReference type="InterPro" id="IPR001128">
    <property type="entry name" value="Cyt_P450"/>
</dbReference>
<dbReference type="InterPro" id="IPR050196">
    <property type="entry name" value="Cytochrome_P450_Monoox"/>
</dbReference>
<dbReference type="CDD" id="cd20628">
    <property type="entry name" value="CYP4"/>
    <property type="match status" value="1"/>
</dbReference>
<comment type="similarity">
    <text evidence="3 10">Belongs to the cytochrome P450 family.</text>
</comment>
<keyword evidence="4 9" id="KW-0349">Heme</keyword>
<evidence type="ECO:0000256" key="7">
    <source>
        <dbReference type="ARBA" id="ARBA00023033"/>
    </source>
</evidence>
<evidence type="ECO:0008006" key="13">
    <source>
        <dbReference type="Google" id="ProtNLM"/>
    </source>
</evidence>
<comment type="subcellular location">
    <subcellularLocation>
        <location evidence="2">Endoplasmic reticulum membrane</location>
    </subcellularLocation>
</comment>
<comment type="cofactor">
    <cofactor evidence="1 9">
        <name>heme</name>
        <dbReference type="ChEBI" id="CHEBI:30413"/>
    </cofactor>
</comment>
<dbReference type="AlphaFoldDB" id="E9FWS2"/>
<keyword evidence="7 10" id="KW-0503">Monooxygenase</keyword>
<dbReference type="PhylomeDB" id="E9FWS2"/>
<keyword evidence="5" id="KW-0256">Endoplasmic reticulum</keyword>
<keyword evidence="9 10" id="KW-0479">Metal-binding</keyword>
<gene>
    <name evidence="11" type="ORF">DAPPUDRAFT_206765</name>
</gene>
<feature type="binding site" description="axial binding residue" evidence="9">
    <location>
        <position position="449"/>
    </location>
    <ligand>
        <name>heme</name>
        <dbReference type="ChEBI" id="CHEBI:30413"/>
    </ligand>
    <ligandPart>
        <name>Fe</name>
        <dbReference type="ChEBI" id="CHEBI:18248"/>
    </ligandPart>
</feature>
<sequence length="509" mass="58708">MWLLLVTTLVFYYWTWSQSRFVRLINAIPGPKSLPLLGNLLDLDVYNDNFLKMTTIDWVQKYGPMYRVWLCTRPFIALSSPELVQKILASNKLITKSPDYSNFSSWLGNCMFTSTGVHWKNRRRLVAPGFHFQNHTSFIDIFNEKSAECAREFERTIDTHGDVEIDVNPFMAKCALNIICETAMGQQTRIEVEKAIYVNNVHRICQIFVERVSRPWLSIDWIYKLSSLGRESQKCISSLHAFTNKVTRDRREMLKEEEQNRGNVQNKVMDVEKESKRRFAFVDGLIKASNEGADLNDNGIREEIDLITFAGYDTTSAAMVWFLYLMAKHPEHQKLILDELDVVFSGDVERPCTTQDIAELKYLECCIKEAMRIYPSIPFVMRNLTEDVEIDGHTLPAGVTVAMVFYAIHHNPLIYPDPEVFRPERFFPENSVGRHPYAFIPFSAGPRNCIGQKYAMLELKVVFANLLRKVKFSVPDPTKPLSDAPDLGFVLKPKHEVRLNLSKRLNKLG</sequence>
<dbReference type="InParanoid" id="E9FWS2"/>
<evidence type="ECO:0000256" key="6">
    <source>
        <dbReference type="ARBA" id="ARBA00023004"/>
    </source>
</evidence>
<keyword evidence="6 9" id="KW-0408">Iron</keyword>
<dbReference type="PANTHER" id="PTHR24291">
    <property type="entry name" value="CYTOCHROME P450 FAMILY 4"/>
    <property type="match status" value="1"/>
</dbReference>
<dbReference type="SUPFAM" id="SSF48264">
    <property type="entry name" value="Cytochrome P450"/>
    <property type="match status" value="1"/>
</dbReference>
<dbReference type="GO" id="GO:0016705">
    <property type="term" value="F:oxidoreductase activity, acting on paired donors, with incorporation or reduction of molecular oxygen"/>
    <property type="evidence" value="ECO:0007669"/>
    <property type="project" value="InterPro"/>
</dbReference>
<dbReference type="PRINTS" id="PR00385">
    <property type="entry name" value="P450"/>
</dbReference>
<dbReference type="Pfam" id="PF00067">
    <property type="entry name" value="p450"/>
    <property type="match status" value="1"/>
</dbReference>
<dbReference type="GO" id="GO:0005506">
    <property type="term" value="F:iron ion binding"/>
    <property type="evidence" value="ECO:0007669"/>
    <property type="project" value="InterPro"/>
</dbReference>
<dbReference type="GO" id="GO:0005789">
    <property type="term" value="C:endoplasmic reticulum membrane"/>
    <property type="evidence" value="ECO:0007669"/>
    <property type="project" value="UniProtKB-SubCell"/>
</dbReference>
<dbReference type="PANTHER" id="PTHR24291:SF189">
    <property type="entry name" value="CYTOCHROME P450 4C3-RELATED"/>
    <property type="match status" value="1"/>
</dbReference>
<evidence type="ECO:0000256" key="3">
    <source>
        <dbReference type="ARBA" id="ARBA00010617"/>
    </source>
</evidence>
<dbReference type="Gene3D" id="1.10.630.10">
    <property type="entry name" value="Cytochrome P450"/>
    <property type="match status" value="1"/>
</dbReference>
<keyword evidence="10" id="KW-0560">Oxidoreductase</keyword>
<evidence type="ECO:0000313" key="12">
    <source>
        <dbReference type="Proteomes" id="UP000000305"/>
    </source>
</evidence>
<evidence type="ECO:0000256" key="8">
    <source>
        <dbReference type="ARBA" id="ARBA00023136"/>
    </source>
</evidence>
<dbReference type="KEGG" id="dpx:DAPPUDRAFT_206765"/>
<evidence type="ECO:0000256" key="10">
    <source>
        <dbReference type="RuleBase" id="RU000461"/>
    </source>
</evidence>
<reference evidence="11 12" key="1">
    <citation type="journal article" date="2011" name="Science">
        <title>The ecoresponsive genome of Daphnia pulex.</title>
        <authorList>
            <person name="Colbourne J.K."/>
            <person name="Pfrender M.E."/>
            <person name="Gilbert D."/>
            <person name="Thomas W.K."/>
            <person name="Tucker A."/>
            <person name="Oakley T.H."/>
            <person name="Tokishita S."/>
            <person name="Aerts A."/>
            <person name="Arnold G.J."/>
            <person name="Basu M.K."/>
            <person name="Bauer D.J."/>
            <person name="Caceres C.E."/>
            <person name="Carmel L."/>
            <person name="Casola C."/>
            <person name="Choi J.H."/>
            <person name="Detter J.C."/>
            <person name="Dong Q."/>
            <person name="Dusheyko S."/>
            <person name="Eads B.D."/>
            <person name="Frohlich T."/>
            <person name="Geiler-Samerotte K.A."/>
            <person name="Gerlach D."/>
            <person name="Hatcher P."/>
            <person name="Jogdeo S."/>
            <person name="Krijgsveld J."/>
            <person name="Kriventseva E.V."/>
            <person name="Kultz D."/>
            <person name="Laforsch C."/>
            <person name="Lindquist E."/>
            <person name="Lopez J."/>
            <person name="Manak J.R."/>
            <person name="Muller J."/>
            <person name="Pangilinan J."/>
            <person name="Patwardhan R.P."/>
            <person name="Pitluck S."/>
            <person name="Pritham E.J."/>
            <person name="Rechtsteiner A."/>
            <person name="Rho M."/>
            <person name="Rogozin I.B."/>
            <person name="Sakarya O."/>
            <person name="Salamov A."/>
            <person name="Schaack S."/>
            <person name="Shapiro H."/>
            <person name="Shiga Y."/>
            <person name="Skalitzky C."/>
            <person name="Smith Z."/>
            <person name="Souvorov A."/>
            <person name="Sung W."/>
            <person name="Tang Z."/>
            <person name="Tsuchiya D."/>
            <person name="Tu H."/>
            <person name="Vos H."/>
            <person name="Wang M."/>
            <person name="Wolf Y.I."/>
            <person name="Yamagata H."/>
            <person name="Yamada T."/>
            <person name="Ye Y."/>
            <person name="Shaw J.R."/>
            <person name="Andrews J."/>
            <person name="Crease T.J."/>
            <person name="Tang H."/>
            <person name="Lucas S.M."/>
            <person name="Robertson H.M."/>
            <person name="Bork P."/>
            <person name="Koonin E.V."/>
            <person name="Zdobnov E.M."/>
            <person name="Grigoriev I.V."/>
            <person name="Lynch M."/>
            <person name="Boore J.L."/>
        </authorList>
    </citation>
    <scope>NUCLEOTIDE SEQUENCE [LARGE SCALE GENOMIC DNA]</scope>
</reference>
<dbReference type="PROSITE" id="PS00086">
    <property type="entry name" value="CYTOCHROME_P450"/>
    <property type="match status" value="1"/>
</dbReference>
<dbReference type="OMA" id="LTDIMEP"/>
<dbReference type="InterPro" id="IPR002401">
    <property type="entry name" value="Cyt_P450_E_grp-I"/>
</dbReference>
<dbReference type="Proteomes" id="UP000000305">
    <property type="component" value="Unassembled WGS sequence"/>
</dbReference>
<proteinExistence type="inferred from homology"/>
<dbReference type="HOGENOM" id="CLU_001570_5_1_1"/>
<dbReference type="GO" id="GO:0004497">
    <property type="term" value="F:monooxygenase activity"/>
    <property type="evidence" value="ECO:0007669"/>
    <property type="project" value="UniProtKB-KW"/>
</dbReference>
<evidence type="ECO:0000313" key="11">
    <source>
        <dbReference type="EMBL" id="EFX87943.1"/>
    </source>
</evidence>
<protein>
    <recommendedName>
        <fullName evidence="13">Cytochrome P450</fullName>
    </recommendedName>
</protein>
<dbReference type="eggNOG" id="KOG0157">
    <property type="taxonomic scope" value="Eukaryota"/>
</dbReference>
<dbReference type="EMBL" id="GL732526">
    <property type="protein sequence ID" value="EFX87943.1"/>
    <property type="molecule type" value="Genomic_DNA"/>
</dbReference>
<keyword evidence="8" id="KW-0472">Membrane</keyword>
<dbReference type="InterPro" id="IPR036396">
    <property type="entry name" value="Cyt_P450_sf"/>
</dbReference>
<name>E9FWS2_DAPPU</name>
<organism evidence="11 12">
    <name type="scientific">Daphnia pulex</name>
    <name type="common">Water flea</name>
    <dbReference type="NCBI Taxonomy" id="6669"/>
    <lineage>
        <taxon>Eukaryota</taxon>
        <taxon>Metazoa</taxon>
        <taxon>Ecdysozoa</taxon>
        <taxon>Arthropoda</taxon>
        <taxon>Crustacea</taxon>
        <taxon>Branchiopoda</taxon>
        <taxon>Diplostraca</taxon>
        <taxon>Cladocera</taxon>
        <taxon>Anomopoda</taxon>
        <taxon>Daphniidae</taxon>
        <taxon>Daphnia</taxon>
    </lineage>
</organism>
<evidence type="ECO:0000256" key="2">
    <source>
        <dbReference type="ARBA" id="ARBA00004586"/>
    </source>
</evidence>
<dbReference type="InterPro" id="IPR017972">
    <property type="entry name" value="Cyt_P450_CS"/>
</dbReference>
<evidence type="ECO:0000256" key="1">
    <source>
        <dbReference type="ARBA" id="ARBA00001971"/>
    </source>
</evidence>
<dbReference type="PRINTS" id="PR00463">
    <property type="entry name" value="EP450I"/>
</dbReference>
<accession>E9FWS2</accession>